<proteinExistence type="predicted"/>
<reference evidence="2 3" key="1">
    <citation type="submission" date="2018-03" db="EMBL/GenBank/DDBJ databases">
        <title>Genomes of Pezizomycetes fungi and the evolution of truffles.</title>
        <authorList>
            <person name="Murat C."/>
            <person name="Payen T."/>
            <person name="Noel B."/>
            <person name="Kuo A."/>
            <person name="Martin F.M."/>
        </authorList>
    </citation>
    <scope>NUCLEOTIDE SEQUENCE [LARGE SCALE GENOMIC DNA]</scope>
    <source>
        <strain evidence="2">091103-1</strain>
    </source>
</reference>
<dbReference type="Proteomes" id="UP000246991">
    <property type="component" value="Unassembled WGS sequence"/>
</dbReference>
<dbReference type="AlphaFoldDB" id="A0A317SM25"/>
<dbReference type="GO" id="GO:0006032">
    <property type="term" value="P:chitin catabolic process"/>
    <property type="evidence" value="ECO:0007669"/>
    <property type="project" value="InterPro"/>
</dbReference>
<evidence type="ECO:0000313" key="2">
    <source>
        <dbReference type="EMBL" id="PWW74251.1"/>
    </source>
</evidence>
<dbReference type="InterPro" id="IPR005089">
    <property type="entry name" value="CBM19"/>
</dbReference>
<feature type="non-terminal residue" evidence="2">
    <location>
        <position position="1"/>
    </location>
</feature>
<dbReference type="EMBL" id="PYWC01000064">
    <property type="protein sequence ID" value="PWW74251.1"/>
    <property type="molecule type" value="Genomic_DNA"/>
</dbReference>
<protein>
    <recommendedName>
        <fullName evidence="1">Carbohydrate-binding module family 19 domain-containing protein</fullName>
    </recommendedName>
</protein>
<gene>
    <name evidence="2" type="ORF">C7212DRAFT_141661</name>
</gene>
<feature type="non-terminal residue" evidence="2">
    <location>
        <position position="71"/>
    </location>
</feature>
<keyword evidence="3" id="KW-1185">Reference proteome</keyword>
<evidence type="ECO:0000259" key="1">
    <source>
        <dbReference type="Pfam" id="PF03427"/>
    </source>
</evidence>
<name>A0A317SM25_9PEZI</name>
<dbReference type="GO" id="GO:0008061">
    <property type="term" value="F:chitin binding"/>
    <property type="evidence" value="ECO:0007669"/>
    <property type="project" value="InterPro"/>
</dbReference>
<feature type="domain" description="Carbohydrate-binding module family 19" evidence="1">
    <location>
        <begin position="5"/>
        <end position="46"/>
    </location>
</feature>
<evidence type="ECO:0000313" key="3">
    <source>
        <dbReference type="Proteomes" id="UP000246991"/>
    </source>
</evidence>
<organism evidence="2 3">
    <name type="scientific">Tuber magnatum</name>
    <name type="common">white Piedmont truffle</name>
    <dbReference type="NCBI Taxonomy" id="42249"/>
    <lineage>
        <taxon>Eukaryota</taxon>
        <taxon>Fungi</taxon>
        <taxon>Dikarya</taxon>
        <taxon>Ascomycota</taxon>
        <taxon>Pezizomycotina</taxon>
        <taxon>Pezizomycetes</taxon>
        <taxon>Pezizales</taxon>
        <taxon>Tuberaceae</taxon>
        <taxon>Tuber</taxon>
    </lineage>
</organism>
<sequence>NQQFNQLNANSPCAADQTSCIKEDLAQCVGGEFVTTACPSGLLCFSLPLVNSPGTSVTCTTEEDAARRMNA</sequence>
<dbReference type="Pfam" id="PF03427">
    <property type="entry name" value="CBM_19"/>
    <property type="match status" value="1"/>
</dbReference>
<dbReference type="OrthoDB" id="2362516at2759"/>
<comment type="caution">
    <text evidence="2">The sequence shown here is derived from an EMBL/GenBank/DDBJ whole genome shotgun (WGS) entry which is preliminary data.</text>
</comment>
<accession>A0A317SM25</accession>